<proteinExistence type="predicted"/>
<dbReference type="AlphaFoldDB" id="I3CH68"/>
<evidence type="ECO:0000313" key="5">
    <source>
        <dbReference type="EMBL" id="EIJ42961.1"/>
    </source>
</evidence>
<dbReference type="PANTHER" id="PTHR45641:SF19">
    <property type="entry name" value="NEPHROCYSTIN-3"/>
    <property type="match status" value="1"/>
</dbReference>
<dbReference type="eggNOG" id="COG0457">
    <property type="taxonomic scope" value="Bacteria"/>
</dbReference>
<keyword evidence="6" id="KW-1185">Reference proteome</keyword>
<accession>I3CH68</accession>
<organism evidence="5 6">
    <name type="scientific">Beggiatoa alba B18LD</name>
    <dbReference type="NCBI Taxonomy" id="395493"/>
    <lineage>
        <taxon>Bacteria</taxon>
        <taxon>Pseudomonadati</taxon>
        <taxon>Pseudomonadota</taxon>
        <taxon>Gammaproteobacteria</taxon>
        <taxon>Thiotrichales</taxon>
        <taxon>Thiotrichaceae</taxon>
        <taxon>Beggiatoa</taxon>
    </lineage>
</organism>
<evidence type="ECO:0008006" key="7">
    <source>
        <dbReference type="Google" id="ProtNLM"/>
    </source>
</evidence>
<gene>
    <name evidence="5" type="ORF">BegalDRAFT_2096</name>
</gene>
<dbReference type="SUPFAM" id="SSF48452">
    <property type="entry name" value="TPR-like"/>
    <property type="match status" value="2"/>
</dbReference>
<dbReference type="Proteomes" id="UP000005744">
    <property type="component" value="Unassembled WGS sequence"/>
</dbReference>
<feature type="coiled-coil region" evidence="3">
    <location>
        <begin position="55"/>
        <end position="165"/>
    </location>
</feature>
<dbReference type="STRING" id="395493.BegalDRAFT_2096"/>
<protein>
    <recommendedName>
        <fullName evidence="7">Tetratricopeptide repeat protein</fullName>
    </recommendedName>
</protein>
<feature type="chain" id="PRO_5003668802" description="Tetratricopeptide repeat protein" evidence="4">
    <location>
        <begin position="20"/>
        <end position="670"/>
    </location>
</feature>
<feature type="signal peptide" evidence="4">
    <location>
        <begin position="1"/>
        <end position="19"/>
    </location>
</feature>
<keyword evidence="4" id="KW-0732">Signal</keyword>
<evidence type="ECO:0000256" key="1">
    <source>
        <dbReference type="ARBA" id="ARBA00022737"/>
    </source>
</evidence>
<dbReference type="SMART" id="SM00028">
    <property type="entry name" value="TPR"/>
    <property type="match status" value="10"/>
</dbReference>
<keyword evidence="1" id="KW-0677">Repeat</keyword>
<keyword evidence="2" id="KW-0802">TPR repeat</keyword>
<dbReference type="Pfam" id="PF13374">
    <property type="entry name" value="TPR_10"/>
    <property type="match status" value="3"/>
</dbReference>
<dbReference type="RefSeq" id="WP_002686215.1">
    <property type="nucleotide sequence ID" value="NZ_JH600070.1"/>
</dbReference>
<dbReference type="PANTHER" id="PTHR45641">
    <property type="entry name" value="TETRATRICOPEPTIDE REPEAT PROTEIN (AFU_ORTHOLOGUE AFUA_6G03870)"/>
    <property type="match status" value="1"/>
</dbReference>
<dbReference type="HOGENOM" id="CLU_409753_0_0_6"/>
<name>I3CH68_9GAMM</name>
<dbReference type="Gene3D" id="1.25.40.10">
    <property type="entry name" value="Tetratricopeptide repeat domain"/>
    <property type="match status" value="4"/>
</dbReference>
<dbReference type="InterPro" id="IPR019734">
    <property type="entry name" value="TPR_rpt"/>
</dbReference>
<reference evidence="5 6" key="1">
    <citation type="submission" date="2011-11" db="EMBL/GenBank/DDBJ databases">
        <title>Improved High-Quality Draft sequence of Beggiatoa alba B18lD.</title>
        <authorList>
            <consortium name="US DOE Joint Genome Institute"/>
            <person name="Lucas S."/>
            <person name="Han J."/>
            <person name="Lapidus A."/>
            <person name="Cheng J.-F."/>
            <person name="Goodwin L."/>
            <person name="Pitluck S."/>
            <person name="Peters L."/>
            <person name="Mikhailova N."/>
            <person name="Held B."/>
            <person name="Detter J.C."/>
            <person name="Han C."/>
            <person name="Tapia R."/>
            <person name="Land M."/>
            <person name="Hauser L."/>
            <person name="Kyrpides N."/>
            <person name="Ivanova N."/>
            <person name="Pagani I."/>
            <person name="Samuel K."/>
            <person name="Teske A."/>
            <person name="Mueller J."/>
            <person name="Woyke T."/>
        </authorList>
    </citation>
    <scope>NUCLEOTIDE SEQUENCE [LARGE SCALE GENOMIC DNA]</scope>
    <source>
        <strain evidence="5 6">B18LD</strain>
    </source>
</reference>
<evidence type="ECO:0000256" key="4">
    <source>
        <dbReference type="SAM" id="SignalP"/>
    </source>
</evidence>
<evidence type="ECO:0000313" key="6">
    <source>
        <dbReference type="Proteomes" id="UP000005744"/>
    </source>
</evidence>
<sequence>MRHTGLCLAIWTILSPVYAFNDQTQAVHGNCNSVVQDAEKDVNVTIICGIDPTVHQKTQEEKSTLEKKLHELYEQQIAYLKEKNELVDKAKVAEEVVKNYNELQKAYKNLQEQVAMQDNEQLTQLLAEAQTALSTAELEKAKQILDKLLTELESIEKQIDLKATAHFTRARTALIEFNPDEAYPHLKKAYNLRPENFEYAITYAVTLQKSPRNHTDRDTAILTYQTILNWLRPLVETDKSRLKDLSQTLNDLAILVADDSSRRAEAEKYYQEALDIRRDLADKQPAVYRPDVATILNNLATLVADDSSRRAEAEKYYQEALDIRRDLADKQPAVYRPYVATTLNNLANLLQSDSSRRAEAEKYYQEALKIYRDLADKQPAVYRPDVATTLNNLANLLQSDSSRRAEAEKYYQEALDIRRDLADKQPAVYRPYVAGTLNNLANLVVDDSSRRAEAEKYYQEALKIYRDLADKQPAVYRPDVATTLNNLANLLQSDSSRRAEAEKYYQEALKIYRDLADKQPAVYRPYVATTLNNLAALVVDDSSRRAEAEKYYQEALDIRRDLADKQPAVYRPDVAMILNNLADLYKSDFNFRKAADFWQESTDILRPFVSANLNIFGNIQAKRLKALGAMRGFLAESKEACLAWQEAVEIAQNKTLKEEIQSGLKKFCSQ</sequence>
<dbReference type="Pfam" id="PF13424">
    <property type="entry name" value="TPR_12"/>
    <property type="match status" value="2"/>
</dbReference>
<dbReference type="InterPro" id="IPR011990">
    <property type="entry name" value="TPR-like_helical_dom_sf"/>
</dbReference>
<evidence type="ECO:0000256" key="3">
    <source>
        <dbReference type="SAM" id="Coils"/>
    </source>
</evidence>
<dbReference type="EMBL" id="JH600070">
    <property type="protein sequence ID" value="EIJ42961.1"/>
    <property type="molecule type" value="Genomic_DNA"/>
</dbReference>
<keyword evidence="3" id="KW-0175">Coiled coil</keyword>
<evidence type="ECO:0000256" key="2">
    <source>
        <dbReference type="ARBA" id="ARBA00022803"/>
    </source>
</evidence>
<dbReference type="OrthoDB" id="9772100at2"/>